<dbReference type="AlphaFoldDB" id="A0A0E0C0C0"/>
<feature type="compositionally biased region" description="Basic residues" evidence="1">
    <location>
        <begin position="58"/>
        <end position="71"/>
    </location>
</feature>
<evidence type="ECO:0000256" key="1">
    <source>
        <dbReference type="SAM" id="MobiDB-lite"/>
    </source>
</evidence>
<feature type="region of interest" description="Disordered" evidence="1">
    <location>
        <begin position="48"/>
        <end position="71"/>
    </location>
</feature>
<reference evidence="2" key="1">
    <citation type="submission" date="2015-04" db="UniProtKB">
        <authorList>
            <consortium name="EnsemblPlants"/>
        </authorList>
    </citation>
    <scope>IDENTIFICATION</scope>
</reference>
<keyword evidence="3" id="KW-1185">Reference proteome</keyword>
<dbReference type="EnsemblPlants" id="OMERI01G10330.1">
    <property type="protein sequence ID" value="OMERI01G10330.1"/>
    <property type="gene ID" value="OMERI01G10330"/>
</dbReference>
<proteinExistence type="predicted"/>
<dbReference type="Gramene" id="OMERI01G10330.1">
    <property type="protein sequence ID" value="OMERI01G10330.1"/>
    <property type="gene ID" value="OMERI01G10330"/>
</dbReference>
<organism evidence="2">
    <name type="scientific">Oryza meridionalis</name>
    <dbReference type="NCBI Taxonomy" id="40149"/>
    <lineage>
        <taxon>Eukaryota</taxon>
        <taxon>Viridiplantae</taxon>
        <taxon>Streptophyta</taxon>
        <taxon>Embryophyta</taxon>
        <taxon>Tracheophyta</taxon>
        <taxon>Spermatophyta</taxon>
        <taxon>Magnoliopsida</taxon>
        <taxon>Liliopsida</taxon>
        <taxon>Poales</taxon>
        <taxon>Poaceae</taxon>
        <taxon>BOP clade</taxon>
        <taxon>Oryzoideae</taxon>
        <taxon>Oryzeae</taxon>
        <taxon>Oryzinae</taxon>
        <taxon>Oryza</taxon>
    </lineage>
</organism>
<dbReference type="HOGENOM" id="CLU_2744254_0_0_1"/>
<evidence type="ECO:0000313" key="3">
    <source>
        <dbReference type="Proteomes" id="UP000008021"/>
    </source>
</evidence>
<protein>
    <submittedName>
        <fullName evidence="2">Uncharacterized protein</fullName>
    </submittedName>
</protein>
<reference evidence="2" key="2">
    <citation type="submission" date="2018-05" db="EMBL/GenBank/DDBJ databases">
        <title>OmerRS3 (Oryza meridionalis Reference Sequence Version 3).</title>
        <authorList>
            <person name="Zhang J."/>
            <person name="Kudrna D."/>
            <person name="Lee S."/>
            <person name="Talag J."/>
            <person name="Welchert J."/>
            <person name="Wing R.A."/>
        </authorList>
    </citation>
    <scope>NUCLEOTIDE SEQUENCE [LARGE SCALE GENOMIC DNA]</scope>
    <source>
        <strain evidence="2">cv. OR44</strain>
    </source>
</reference>
<accession>A0A0E0C0C0</accession>
<evidence type="ECO:0000313" key="2">
    <source>
        <dbReference type="EnsemblPlants" id="OMERI01G10330.1"/>
    </source>
</evidence>
<sequence>MKIKIKIKDMFVANRTEAITVGELFAQLGGSNYDSLAFTVARGGFDRRQGGDCVRPRTSARKQHSSHGNKY</sequence>
<name>A0A0E0C0C0_9ORYZ</name>
<dbReference type="Proteomes" id="UP000008021">
    <property type="component" value="Chromosome 1"/>
</dbReference>